<proteinExistence type="predicted"/>
<protein>
    <submittedName>
        <fullName evidence="2">Uncharacterized protein</fullName>
    </submittedName>
</protein>
<feature type="region of interest" description="Disordered" evidence="1">
    <location>
        <begin position="638"/>
        <end position="657"/>
    </location>
</feature>
<dbReference type="OrthoDB" id="432970at2759"/>
<evidence type="ECO:0000256" key="1">
    <source>
        <dbReference type="SAM" id="MobiDB-lite"/>
    </source>
</evidence>
<dbReference type="PANTHER" id="PTHR13244">
    <property type="entry name" value="ZINC FINGER MYND DOMAIN CONTAINING PROTEIN 10"/>
    <property type="match status" value="1"/>
</dbReference>
<dbReference type="GO" id="GO:0005737">
    <property type="term" value="C:cytoplasm"/>
    <property type="evidence" value="ECO:0007669"/>
    <property type="project" value="TreeGrafter"/>
</dbReference>
<gene>
    <name evidence="2" type="ORF">Vretifemale_9313</name>
</gene>
<reference evidence="2" key="1">
    <citation type="journal article" date="2021" name="Proc. Natl. Acad. Sci. U.S.A.">
        <title>Three genomes in the algal genus Volvox reveal the fate of a haploid sex-determining region after a transition to homothallism.</title>
        <authorList>
            <person name="Yamamoto K."/>
            <person name="Hamaji T."/>
            <person name="Kawai-Toyooka H."/>
            <person name="Matsuzaki R."/>
            <person name="Takahashi F."/>
            <person name="Nishimura Y."/>
            <person name="Kawachi M."/>
            <person name="Noguchi H."/>
            <person name="Minakuchi Y."/>
            <person name="Umen J.G."/>
            <person name="Toyoda A."/>
            <person name="Nozaki H."/>
        </authorList>
    </citation>
    <scope>NUCLEOTIDE SEQUENCE</scope>
    <source>
        <strain evidence="2">NIES-3786</strain>
    </source>
</reference>
<feature type="region of interest" description="Disordered" evidence="1">
    <location>
        <begin position="677"/>
        <end position="797"/>
    </location>
</feature>
<name>A0A8J4CEC0_9CHLO</name>
<feature type="compositionally biased region" description="Polar residues" evidence="1">
    <location>
        <begin position="745"/>
        <end position="762"/>
    </location>
</feature>
<dbReference type="Proteomes" id="UP000747110">
    <property type="component" value="Unassembled WGS sequence"/>
</dbReference>
<comment type="caution">
    <text evidence="2">The sequence shown here is derived from an EMBL/GenBank/DDBJ whole genome shotgun (WGS) entry which is preliminary data.</text>
</comment>
<dbReference type="InterPro" id="IPR052298">
    <property type="entry name" value="ZMYND10"/>
</dbReference>
<feature type="compositionally biased region" description="Low complexity" evidence="1">
    <location>
        <begin position="677"/>
        <end position="696"/>
    </location>
</feature>
<accession>A0A8J4CEC0</accession>
<feature type="region of interest" description="Disordered" evidence="1">
    <location>
        <begin position="420"/>
        <end position="445"/>
    </location>
</feature>
<evidence type="ECO:0000313" key="3">
    <source>
        <dbReference type="Proteomes" id="UP000747110"/>
    </source>
</evidence>
<feature type="compositionally biased region" description="Low complexity" evidence="1">
    <location>
        <begin position="718"/>
        <end position="733"/>
    </location>
</feature>
<feature type="compositionally biased region" description="Gly residues" evidence="1">
    <location>
        <begin position="701"/>
        <end position="710"/>
    </location>
</feature>
<evidence type="ECO:0000313" key="2">
    <source>
        <dbReference type="EMBL" id="GIL80137.1"/>
    </source>
</evidence>
<dbReference type="PANTHER" id="PTHR13244:SF7">
    <property type="entry name" value="ZINC FINGER MYND DOMAIN-CONTAINING PROTEIN 10"/>
    <property type="match status" value="1"/>
</dbReference>
<organism evidence="2 3">
    <name type="scientific">Volvox reticuliferus</name>
    <dbReference type="NCBI Taxonomy" id="1737510"/>
    <lineage>
        <taxon>Eukaryota</taxon>
        <taxon>Viridiplantae</taxon>
        <taxon>Chlorophyta</taxon>
        <taxon>core chlorophytes</taxon>
        <taxon>Chlorophyceae</taxon>
        <taxon>CS clade</taxon>
        <taxon>Chlamydomonadales</taxon>
        <taxon>Volvocaceae</taxon>
        <taxon>Volvox</taxon>
    </lineage>
</organism>
<dbReference type="AlphaFoldDB" id="A0A8J4CEC0"/>
<dbReference type="EMBL" id="BNCP01000017">
    <property type="protein sequence ID" value="GIL80137.1"/>
    <property type="molecule type" value="Genomic_DNA"/>
</dbReference>
<sequence>MDTIEQLLRRGQQAQGAGEAQALLSAPEAERILEQLAPLAIEEVGGRKWQTQHEWIERLNLQAHYNAQTHSDEFVVELLVSLDKLQVLVHDLLLIEAWKEFVYPLLASHLAERVDSLTSYVLLYHEVTVASLLQVVLFHPHAVESLSEDYALELADWCYRKLTRLNAEGQQMAQPKDLSAEERLRMSRVDELEEKRREIEFGVMMCSLAILRYLTDGLPRMPMGALSRVVSTNDTLMGLLPLLDRPPWVRTRVPSGGGRPVLEKWGGNGWVTVAPADRLKITQTDGQVWLAVTNLLVEPRSRAKYGMDEFRRERILGLRRHLNELMFDQLPVLKDLQRVLDELALGVLPDQSGAGKSAALILEAVPVVRDAMLRGRNWRAVAERAKEEHFGKEAARMAREQLEAMVKHLDFLCELQPKGPAASSDLGSTDGVGAAGPPPPVKVSTWRKVHDSGVYEPWYDFTMEVDDAKPPEPVEVAAANAGAAAPNVSGGSSGKGAKDGDGAAAAVHGMRYRLRPLDVETTRPLPANGKAVVRWGDLTAEALLQLPELPTRSSEEGAAALWVTVGLLAVDGLVLQVKLKKAPKPKERDRVAGVWYAYHPVAGALTVLREHVVADGDGGGGGSRQVVDAKASVGVKSSSALTASATPAGAGSAKGSGRPLVQVISEPTVATAAGKAAVKPTAASSTPPSVSVSSSTITQMGHGGDGGCDKGAGQPMTAYSGAASAVSGTASGDGAKGVTRGSGGSPATTSKSIAEHTMTTTALEAEPSGETVRRKAAAVGSKDEEDAAGSDTTAKKLTAETKNLPAAAELLPVTVMTAPVAPSPAEATPVRQKEVVVAGLDEPE</sequence>
<keyword evidence="3" id="KW-1185">Reference proteome</keyword>